<evidence type="ECO:0000256" key="1">
    <source>
        <dbReference type="SAM" id="Phobius"/>
    </source>
</evidence>
<keyword evidence="1" id="KW-0472">Membrane</keyword>
<evidence type="ECO:0000313" key="5">
    <source>
        <dbReference type="Proteomes" id="UP000825935"/>
    </source>
</evidence>
<evidence type="ECO:0008006" key="6">
    <source>
        <dbReference type="Google" id="ProtNLM"/>
    </source>
</evidence>
<evidence type="ECO:0000259" key="3">
    <source>
        <dbReference type="Pfam" id="PF25276"/>
    </source>
</evidence>
<dbReference type="Pfam" id="PF08241">
    <property type="entry name" value="Methyltransf_11"/>
    <property type="match status" value="1"/>
</dbReference>
<dbReference type="OrthoDB" id="10006218at2759"/>
<evidence type="ECO:0000313" key="4">
    <source>
        <dbReference type="EMBL" id="KAH7427256.1"/>
    </source>
</evidence>
<dbReference type="EMBL" id="CM035415">
    <property type="protein sequence ID" value="KAH7427256.1"/>
    <property type="molecule type" value="Genomic_DNA"/>
</dbReference>
<comment type="caution">
    <text evidence="4">The sequence shown here is derived from an EMBL/GenBank/DDBJ whole genome shotgun (WGS) entry which is preliminary data.</text>
</comment>
<dbReference type="SUPFAM" id="SSF53335">
    <property type="entry name" value="S-adenosyl-L-methionine-dependent methyltransferases"/>
    <property type="match status" value="2"/>
</dbReference>
<dbReference type="PANTHER" id="PTHR44843:SF14">
    <property type="entry name" value="METHYLTRANSFERASE TYPE 11 DOMAIN-CONTAINING PROTEIN"/>
    <property type="match status" value="1"/>
</dbReference>
<accession>A0A8T2U026</accession>
<keyword evidence="1" id="KW-0812">Transmembrane</keyword>
<gene>
    <name evidence="4" type="ORF">KP509_10G036300</name>
</gene>
<dbReference type="OMA" id="EAWRSHE"/>
<feature type="domain" description="Methyltransferase type 11" evidence="2">
    <location>
        <begin position="172"/>
        <end position="223"/>
    </location>
</feature>
<dbReference type="CDD" id="cd02440">
    <property type="entry name" value="AdoMet_MTases"/>
    <property type="match status" value="1"/>
</dbReference>
<feature type="domain" description="DUF7870" evidence="3">
    <location>
        <begin position="438"/>
        <end position="535"/>
    </location>
</feature>
<dbReference type="InterPro" id="IPR013216">
    <property type="entry name" value="Methyltransf_11"/>
</dbReference>
<sequence>MALGQQKWPGYRKTFLRMLITATLFAAFIFLAVQLIFFDRDKISCNDASDSCTFRFFKGAAVNNDANVFPALSTSYIYEHIESRHKSKYEEGYFYLQLQKTVNPTLKKLWTSKGWRKQVHLFSTAFQNLMNEGLLKAGDRALCISTKLGQEVLALKEVGVDKAIGIDRLSSPPLVIEGDMHNLPFDDNSFDFEFSSAFGTASFPTIFASEVRRTLKPGGILVLHLAQEPQTANYAADELGKGYPILKYFKGFEVVHMRTVTAFSFDREIVLRKSGVQGNREVGKGKCTSLESKRKILRYAEPLIMEEPLKPWITLRRNVEKFKYLPNLIDISKFQNHVYIDVGARSYRSSIGNWFMKKYPKQNQKFTIYAVEADKSFAPDYSKRKNVRFLPFAAWLKNESLVFGDAENRTVEGEIGMGRIQSRSAVENSGNNMLSSREFQTVQGFDFAEWLSKVVSLDDFVVLKIDIEGTEFDILPRLLETGAICLVDELFLECHYNRRQRTSTVRTSKFSRTYDECFSLFQALRNSGVLVHQWY</sequence>
<name>A0A8T2U026_CERRI</name>
<dbReference type="Pfam" id="PF25276">
    <property type="entry name" value="DUF7870"/>
    <property type="match status" value="2"/>
</dbReference>
<keyword evidence="1" id="KW-1133">Transmembrane helix</keyword>
<protein>
    <recommendedName>
        <fullName evidence="6">Methyltransferase type 11 domain-containing protein</fullName>
    </recommendedName>
</protein>
<dbReference type="Gene3D" id="3.40.50.150">
    <property type="entry name" value="Vaccinia Virus protein VP39"/>
    <property type="match status" value="2"/>
</dbReference>
<evidence type="ECO:0000259" key="2">
    <source>
        <dbReference type="Pfam" id="PF08241"/>
    </source>
</evidence>
<dbReference type="AlphaFoldDB" id="A0A8T2U026"/>
<feature type="transmembrane region" description="Helical" evidence="1">
    <location>
        <begin position="15"/>
        <end position="37"/>
    </location>
</feature>
<dbReference type="InterPro" id="IPR029063">
    <property type="entry name" value="SAM-dependent_MTases_sf"/>
</dbReference>
<keyword evidence="5" id="KW-1185">Reference proteome</keyword>
<organism evidence="4 5">
    <name type="scientific">Ceratopteris richardii</name>
    <name type="common">Triangle waterfern</name>
    <dbReference type="NCBI Taxonomy" id="49495"/>
    <lineage>
        <taxon>Eukaryota</taxon>
        <taxon>Viridiplantae</taxon>
        <taxon>Streptophyta</taxon>
        <taxon>Embryophyta</taxon>
        <taxon>Tracheophyta</taxon>
        <taxon>Polypodiopsida</taxon>
        <taxon>Polypodiidae</taxon>
        <taxon>Polypodiales</taxon>
        <taxon>Pteridineae</taxon>
        <taxon>Pteridaceae</taxon>
        <taxon>Parkerioideae</taxon>
        <taxon>Ceratopteris</taxon>
    </lineage>
</organism>
<dbReference type="Proteomes" id="UP000825935">
    <property type="component" value="Chromosome 10"/>
</dbReference>
<proteinExistence type="predicted"/>
<feature type="domain" description="DUF7870" evidence="3">
    <location>
        <begin position="301"/>
        <end position="399"/>
    </location>
</feature>
<dbReference type="GO" id="GO:0008757">
    <property type="term" value="F:S-adenosylmethionine-dependent methyltransferase activity"/>
    <property type="evidence" value="ECO:0007669"/>
    <property type="project" value="InterPro"/>
</dbReference>
<dbReference type="PANTHER" id="PTHR44843">
    <property type="entry name" value="METHYLTRANSFERASE"/>
    <property type="match status" value="1"/>
</dbReference>
<reference evidence="4" key="1">
    <citation type="submission" date="2021-08" db="EMBL/GenBank/DDBJ databases">
        <title>WGS assembly of Ceratopteris richardii.</title>
        <authorList>
            <person name="Marchant D.B."/>
            <person name="Chen G."/>
            <person name="Jenkins J."/>
            <person name="Shu S."/>
            <person name="Leebens-Mack J."/>
            <person name="Grimwood J."/>
            <person name="Schmutz J."/>
            <person name="Soltis P."/>
            <person name="Soltis D."/>
            <person name="Chen Z.-H."/>
        </authorList>
    </citation>
    <scope>NUCLEOTIDE SEQUENCE</scope>
    <source>
        <strain evidence="4">Whitten #5841</strain>
        <tissue evidence="4">Leaf</tissue>
    </source>
</reference>
<dbReference type="InterPro" id="IPR057192">
    <property type="entry name" value="DUF7870"/>
</dbReference>